<dbReference type="PANTHER" id="PTHR35580:SF1">
    <property type="entry name" value="PHYTASE-LIKE DOMAIN-CONTAINING PROTEIN"/>
    <property type="match status" value="1"/>
</dbReference>
<sequence length="137" mass="14904">MIESSNDINPVTDDRELISVGEQLLTVQISTPPEFSQTWLLETSYGTGGNALTTGLDGSIYITGSTREDLNGEINQSGTDSFIVKYEPDGTLVWTRLLGGNYSRSYGNALTTGLDGSIYMAGWTRSDQIVEIPRRAC</sequence>
<dbReference type="InterPro" id="IPR052918">
    <property type="entry name" value="Motility_Chemotaxis_Reg"/>
</dbReference>
<evidence type="ECO:0000313" key="2">
    <source>
        <dbReference type="Proteomes" id="UP000326169"/>
    </source>
</evidence>
<comment type="caution">
    <text evidence="1">The sequence shown here is derived from an EMBL/GenBank/DDBJ whole genome shotgun (WGS) entry which is preliminary data.</text>
</comment>
<organism evidence="1 2">
    <name type="scientific">Limnospira platensis NIES-46</name>
    <dbReference type="NCBI Taxonomy" id="1236695"/>
    <lineage>
        <taxon>Bacteria</taxon>
        <taxon>Bacillati</taxon>
        <taxon>Cyanobacteriota</taxon>
        <taxon>Cyanophyceae</taxon>
        <taxon>Oscillatoriophycideae</taxon>
        <taxon>Oscillatoriales</taxon>
        <taxon>Sirenicapillariaceae</taxon>
        <taxon>Limnospira</taxon>
    </lineage>
</organism>
<gene>
    <name evidence="1" type="ORF">NIES46_26860</name>
</gene>
<dbReference type="EMBL" id="BIMW01000102">
    <property type="protein sequence ID" value="GCE94627.1"/>
    <property type="molecule type" value="Genomic_DNA"/>
</dbReference>
<evidence type="ECO:0008006" key="3">
    <source>
        <dbReference type="Google" id="ProtNLM"/>
    </source>
</evidence>
<name>A0A5M3T700_LIMPL</name>
<dbReference type="InterPro" id="IPR010620">
    <property type="entry name" value="SBBP_repeat"/>
</dbReference>
<evidence type="ECO:0000313" key="1">
    <source>
        <dbReference type="EMBL" id="GCE94627.1"/>
    </source>
</evidence>
<keyword evidence="2" id="KW-1185">Reference proteome</keyword>
<accession>A0A5M3T700</accession>
<dbReference type="Pfam" id="PF06739">
    <property type="entry name" value="SBBP"/>
    <property type="match status" value="1"/>
</dbReference>
<dbReference type="SUPFAM" id="SSF101898">
    <property type="entry name" value="NHL repeat"/>
    <property type="match status" value="1"/>
</dbReference>
<dbReference type="PANTHER" id="PTHR35580">
    <property type="entry name" value="CELL SURFACE GLYCOPROTEIN (S-LAYER PROTEIN)-LIKE PROTEIN"/>
    <property type="match status" value="1"/>
</dbReference>
<proteinExistence type="predicted"/>
<reference evidence="1 2" key="1">
    <citation type="journal article" date="2019" name="J Genomics">
        <title>The Draft Genome of a Hydrogen-producing Cyanobacterium, Arthrospira platensis NIES-46.</title>
        <authorList>
            <person name="Suzuki S."/>
            <person name="Yamaguchi H."/>
            <person name="Kawachi M."/>
        </authorList>
    </citation>
    <scope>NUCLEOTIDE SEQUENCE [LARGE SCALE GENOMIC DNA]</scope>
    <source>
        <strain evidence="1 2">NIES-46</strain>
    </source>
</reference>
<dbReference type="GeneID" id="301683515"/>
<dbReference type="RefSeq" id="WP_014277373.1">
    <property type="nucleotide sequence ID" value="NZ_BIMW01000102.1"/>
</dbReference>
<protein>
    <recommendedName>
        <fullName evidence="3">Beta-propeller repeat protein</fullName>
    </recommendedName>
</protein>
<dbReference type="Proteomes" id="UP000326169">
    <property type="component" value="Unassembled WGS sequence"/>
</dbReference>